<proteinExistence type="predicted"/>
<dbReference type="PANTHER" id="PTHR38009:SF1">
    <property type="entry name" value="CONSERVED HYPOTHETICAL PHAGE TAIL PROTEIN"/>
    <property type="match status" value="1"/>
</dbReference>
<organism evidence="1 2">
    <name type="scientific">Actinocatenispora sera</name>
    <dbReference type="NCBI Taxonomy" id="390989"/>
    <lineage>
        <taxon>Bacteria</taxon>
        <taxon>Bacillati</taxon>
        <taxon>Actinomycetota</taxon>
        <taxon>Actinomycetes</taxon>
        <taxon>Micromonosporales</taxon>
        <taxon>Micromonosporaceae</taxon>
        <taxon>Actinocatenispora</taxon>
    </lineage>
</organism>
<dbReference type="GO" id="GO:0005198">
    <property type="term" value="F:structural molecule activity"/>
    <property type="evidence" value="ECO:0007669"/>
    <property type="project" value="InterPro"/>
</dbReference>
<dbReference type="KEGG" id="aser:Asera_60050"/>
<dbReference type="RefSeq" id="WP_035298780.1">
    <property type="nucleotide sequence ID" value="NZ_AP023354.1"/>
</dbReference>
<dbReference type="InterPro" id="IPR010667">
    <property type="entry name" value="Phage_T4_Gp19"/>
</dbReference>
<accession>A0A810L9I3</accession>
<dbReference type="Proteomes" id="UP000680750">
    <property type="component" value="Chromosome"/>
</dbReference>
<gene>
    <name evidence="1" type="ORF">Asera_60050</name>
</gene>
<keyword evidence="2" id="KW-1185">Reference proteome</keyword>
<dbReference type="AlphaFoldDB" id="A0A810L9I3"/>
<dbReference type="OrthoDB" id="9799891at2"/>
<dbReference type="EMBL" id="AP023354">
    <property type="protein sequence ID" value="BCJ31897.1"/>
    <property type="molecule type" value="Genomic_DNA"/>
</dbReference>
<evidence type="ECO:0000313" key="2">
    <source>
        <dbReference type="Proteomes" id="UP000680750"/>
    </source>
</evidence>
<name>A0A810L9I3_9ACTN</name>
<reference evidence="1" key="1">
    <citation type="submission" date="2020-08" db="EMBL/GenBank/DDBJ databases">
        <title>Whole genome shotgun sequence of Actinocatenispora sera NBRC 101916.</title>
        <authorList>
            <person name="Komaki H."/>
            <person name="Tamura T."/>
        </authorList>
    </citation>
    <scope>NUCLEOTIDE SEQUENCE</scope>
    <source>
        <strain evidence="1">NBRC 101916</strain>
    </source>
</reference>
<protein>
    <submittedName>
        <fullName evidence="1">Phage tail protein</fullName>
    </submittedName>
</protein>
<dbReference type="Pfam" id="PF06841">
    <property type="entry name" value="Phage_T4_gp19"/>
    <property type="match status" value="1"/>
</dbReference>
<dbReference type="PANTHER" id="PTHR38009">
    <property type="entry name" value="CONSERVED HYPOTHETICAL PHAGE TAIL PROTEIN"/>
    <property type="match status" value="1"/>
</dbReference>
<evidence type="ECO:0000313" key="1">
    <source>
        <dbReference type="EMBL" id="BCJ31897.1"/>
    </source>
</evidence>
<dbReference type="InterPro" id="IPR011747">
    <property type="entry name" value="CHP02241"/>
</dbReference>
<sequence>MVAVVASPQKHTTMGTAHHFFVHLDRSAYDLGSWQKASGLKVSWQMCEYRSGDSNHVRQYPGNPSYERIRLSRVACPDSAVVRRWLASLSAEHDPISGVIQMLSSDLKPIIKWTLRDLFPVSWSIGEFDAGGPKAIVETLELAHTGFLDDSVKYRRS</sequence>